<protein>
    <submittedName>
        <fullName evidence="5">NPC2</fullName>
    </submittedName>
</protein>
<name>A0A6J8AY09_MYTCO</name>
<evidence type="ECO:0000313" key="5">
    <source>
        <dbReference type="EMBL" id="CAC5376117.1"/>
    </source>
</evidence>
<dbReference type="Pfam" id="PF02221">
    <property type="entry name" value="E1_DerP2_DerF2"/>
    <property type="match status" value="1"/>
</dbReference>
<reference evidence="5 6" key="1">
    <citation type="submission" date="2020-06" db="EMBL/GenBank/DDBJ databases">
        <authorList>
            <person name="Li R."/>
            <person name="Bekaert M."/>
        </authorList>
    </citation>
    <scope>NUCLEOTIDE SEQUENCE [LARGE SCALE GENOMIC DNA]</scope>
    <source>
        <strain evidence="6">wild</strain>
    </source>
</reference>
<dbReference type="SMART" id="SM00737">
    <property type="entry name" value="ML"/>
    <property type="match status" value="1"/>
</dbReference>
<accession>A0A6J8AY09</accession>
<dbReference type="GO" id="GO:0005576">
    <property type="term" value="C:extracellular region"/>
    <property type="evidence" value="ECO:0007669"/>
    <property type="project" value="UniProtKB-SubCell"/>
</dbReference>
<evidence type="ECO:0000313" key="6">
    <source>
        <dbReference type="Proteomes" id="UP000507470"/>
    </source>
</evidence>
<dbReference type="InterPro" id="IPR003172">
    <property type="entry name" value="ML_dom"/>
</dbReference>
<evidence type="ECO:0000259" key="4">
    <source>
        <dbReference type="SMART" id="SM00737"/>
    </source>
</evidence>
<dbReference type="OrthoDB" id="6489092at2759"/>
<organism evidence="5 6">
    <name type="scientific">Mytilus coruscus</name>
    <name type="common">Sea mussel</name>
    <dbReference type="NCBI Taxonomy" id="42192"/>
    <lineage>
        <taxon>Eukaryota</taxon>
        <taxon>Metazoa</taxon>
        <taxon>Spiralia</taxon>
        <taxon>Lophotrochozoa</taxon>
        <taxon>Mollusca</taxon>
        <taxon>Bivalvia</taxon>
        <taxon>Autobranchia</taxon>
        <taxon>Pteriomorphia</taxon>
        <taxon>Mytilida</taxon>
        <taxon>Mytiloidea</taxon>
        <taxon>Mytilidae</taxon>
        <taxon>Mytilinae</taxon>
        <taxon>Mytilus</taxon>
    </lineage>
</organism>
<dbReference type="EMBL" id="CACVKT020002176">
    <property type="protein sequence ID" value="CAC5376117.1"/>
    <property type="molecule type" value="Genomic_DNA"/>
</dbReference>
<sequence>MNDFYPRPSVLSLDTLKFGEELQPYSTSGHIESGKLNSADIQCHSVMLDQGTGKQSCQLLRNSSASISVTFICNVNTTQVKSVVHGMIPGIPNIFLHLLSHDNEKGIRFLGVKEDACLNNNVDHCNIKAGDTVQYTNTLPVDEDYPKLRLTVRWEIRDDKNRDLVCILLPTEII</sequence>
<dbReference type="SUPFAM" id="SSF81296">
    <property type="entry name" value="E set domains"/>
    <property type="match status" value="1"/>
</dbReference>
<evidence type="ECO:0000256" key="1">
    <source>
        <dbReference type="ARBA" id="ARBA00004613"/>
    </source>
</evidence>
<dbReference type="FunFam" id="2.60.40.770:FF:000001">
    <property type="entry name" value="NPC intracellular cholesterol transporter 2"/>
    <property type="match status" value="1"/>
</dbReference>
<evidence type="ECO:0000256" key="2">
    <source>
        <dbReference type="ARBA" id="ARBA00006370"/>
    </source>
</evidence>
<dbReference type="InterPro" id="IPR014756">
    <property type="entry name" value="Ig_E-set"/>
</dbReference>
<feature type="domain" description="MD-2-related lipid-recognition" evidence="4">
    <location>
        <begin position="25"/>
        <end position="171"/>
    </location>
</feature>
<keyword evidence="6" id="KW-1185">Reference proteome</keyword>
<comment type="subcellular location">
    <subcellularLocation>
        <location evidence="1">Secreted</location>
    </subcellularLocation>
</comment>
<comment type="similarity">
    <text evidence="2">Belongs to the NPC2 family.</text>
</comment>
<proteinExistence type="inferred from homology"/>
<gene>
    <name evidence="5" type="ORF">MCOR_12863</name>
</gene>
<keyword evidence="3" id="KW-0964">Secreted</keyword>
<dbReference type="AlphaFoldDB" id="A0A6J8AY09"/>
<dbReference type="Proteomes" id="UP000507470">
    <property type="component" value="Unassembled WGS sequence"/>
</dbReference>
<evidence type="ECO:0000256" key="3">
    <source>
        <dbReference type="ARBA" id="ARBA00022525"/>
    </source>
</evidence>
<dbReference type="Gene3D" id="2.60.40.770">
    <property type="match status" value="1"/>
</dbReference>